<dbReference type="InterPro" id="IPR043887">
    <property type="entry name" value="DUF5845"/>
</dbReference>
<dbReference type="Pfam" id="PF19163">
    <property type="entry name" value="DUF5845"/>
    <property type="match status" value="1"/>
</dbReference>
<accession>A0A7S7YFV1</accession>
<proteinExistence type="predicted"/>
<name>A0A7S7YFV1_9VIRU</name>
<organism evidence="1 2">
    <name type="scientific">Medusavirus stheno T3</name>
    <dbReference type="NCBI Taxonomy" id="3069717"/>
    <lineage>
        <taxon>Viruses</taxon>
        <taxon>Varidnaviria</taxon>
        <taxon>Bamfordvirae</taxon>
        <taxon>Nucleocytoviricota</taxon>
        <taxon>Megaviricetes</taxon>
        <taxon>Mamonoviridae</taxon>
        <taxon>Medusavirus</taxon>
        <taxon>Medusavirus sthenus</taxon>
    </lineage>
</organism>
<dbReference type="Proteomes" id="UP001162098">
    <property type="component" value="Segment"/>
</dbReference>
<keyword evidence="2" id="KW-1185">Reference proteome</keyword>
<evidence type="ECO:0000313" key="2">
    <source>
        <dbReference type="Proteomes" id="UP001162098"/>
    </source>
</evidence>
<sequence length="132" mass="15535">MDTLEILSGDAWWKLRGQKLDHAVVVMRGIPGVLPDRDGPVFAKAHTIHIEECDKNFVFYWCNERTFPNVVDVHLNSHPCEPCVLYRWPNNGATTIWLSSRRADYKRRWAKEREQVKIVQEEDRRFTPATEQ</sequence>
<reference evidence="1 2" key="1">
    <citation type="submission" date="2020-09" db="EMBL/GenBank/DDBJ databases">
        <authorList>
            <person name="Zhang R."/>
            <person name="Garcia K."/>
            <person name="Ogata H."/>
        </authorList>
    </citation>
    <scope>NUCLEOTIDE SEQUENCE [LARGE SCALE GENOMIC DNA]</scope>
    <source>
        <strain evidence="2">stheno</strain>
    </source>
</reference>
<dbReference type="EMBL" id="MW018138">
    <property type="protein sequence ID" value="QPB44337.1"/>
    <property type="molecule type" value="Genomic_DNA"/>
</dbReference>
<dbReference type="KEGG" id="vg:80543533"/>
<protein>
    <submittedName>
        <fullName evidence="1">Uncharacterized protein</fullName>
    </submittedName>
</protein>
<evidence type="ECO:0000313" key="1">
    <source>
        <dbReference type="EMBL" id="QPB44337.1"/>
    </source>
</evidence>